<evidence type="ECO:0000313" key="3">
    <source>
        <dbReference type="EMBL" id="SMP22919.1"/>
    </source>
</evidence>
<evidence type="ECO:0000313" key="4">
    <source>
        <dbReference type="Proteomes" id="UP001157914"/>
    </source>
</evidence>
<evidence type="ECO:0000259" key="2">
    <source>
        <dbReference type="Pfam" id="PF07811"/>
    </source>
</evidence>
<dbReference type="Proteomes" id="UP001157914">
    <property type="component" value="Unassembled WGS sequence"/>
</dbReference>
<proteinExistence type="predicted"/>
<comment type="caution">
    <text evidence="3">The sequence shown here is derived from an EMBL/GenBank/DDBJ whole genome shotgun (WGS) entry which is preliminary data.</text>
</comment>
<accession>A0ABY1P331</accession>
<keyword evidence="1" id="KW-0472">Membrane</keyword>
<feature type="transmembrane region" description="Helical" evidence="1">
    <location>
        <begin position="31"/>
        <end position="56"/>
    </location>
</feature>
<keyword evidence="1" id="KW-0812">Transmembrane</keyword>
<gene>
    <name evidence="3" type="ORF">SAMN06265374_2230</name>
</gene>
<dbReference type="InterPro" id="IPR012495">
    <property type="entry name" value="TadE-like_dom"/>
</dbReference>
<name>A0ABY1P331_9HYPH</name>
<dbReference type="EMBL" id="FXTT01000003">
    <property type="protein sequence ID" value="SMP22919.1"/>
    <property type="molecule type" value="Genomic_DNA"/>
</dbReference>
<sequence length="190" mass="21523">MRIRVFDRLTRSLRSIGRTAQKFGRDIRATAAIEFGLVAIPFLLTLFAIIDLGLAYTVSRLNDNAVAEASRIIRTGQAANGNLSAADIRTEICNAMPSFMCDPDRIILDVTKLDSFTDFDDDDKVGSMYDDDGVLQTNFNFTTGEAEEIIIVRVIYEWPMLFSIMNLSYEDYNGMRHFQSTMVFRNEPFS</sequence>
<dbReference type="Pfam" id="PF07811">
    <property type="entry name" value="TadE"/>
    <property type="match status" value="1"/>
</dbReference>
<keyword evidence="1" id="KW-1133">Transmembrane helix</keyword>
<organism evidence="3 4">
    <name type="scientific">Roseibium denhamense</name>
    <dbReference type="NCBI Taxonomy" id="76305"/>
    <lineage>
        <taxon>Bacteria</taxon>
        <taxon>Pseudomonadati</taxon>
        <taxon>Pseudomonadota</taxon>
        <taxon>Alphaproteobacteria</taxon>
        <taxon>Hyphomicrobiales</taxon>
        <taxon>Stappiaceae</taxon>
        <taxon>Roseibium</taxon>
    </lineage>
</organism>
<reference evidence="3 4" key="1">
    <citation type="submission" date="2017-05" db="EMBL/GenBank/DDBJ databases">
        <authorList>
            <person name="Varghese N."/>
            <person name="Submissions S."/>
        </authorList>
    </citation>
    <scope>NUCLEOTIDE SEQUENCE [LARGE SCALE GENOMIC DNA]</scope>
    <source>
        <strain evidence="3 4">DSM 15949</strain>
    </source>
</reference>
<evidence type="ECO:0000256" key="1">
    <source>
        <dbReference type="SAM" id="Phobius"/>
    </source>
</evidence>
<keyword evidence="4" id="KW-1185">Reference proteome</keyword>
<dbReference type="RefSeq" id="WP_155190291.1">
    <property type="nucleotide sequence ID" value="NZ_BAAAEA010000002.1"/>
</dbReference>
<feature type="domain" description="TadE-like" evidence="2">
    <location>
        <begin position="30"/>
        <end position="71"/>
    </location>
</feature>
<protein>
    <submittedName>
        <fullName evidence="3">Flp pilus assembly protein TadG</fullName>
    </submittedName>
</protein>